<dbReference type="Gene3D" id="3.10.20.30">
    <property type="match status" value="1"/>
</dbReference>
<evidence type="ECO:0000256" key="1">
    <source>
        <dbReference type="ARBA" id="ARBA00001974"/>
    </source>
</evidence>
<name>A0ABV2X253_9NOCA</name>
<dbReference type="InterPro" id="IPR050415">
    <property type="entry name" value="MRET"/>
</dbReference>
<evidence type="ECO:0000256" key="7">
    <source>
        <dbReference type="ARBA" id="ARBA00023014"/>
    </source>
</evidence>
<proteinExistence type="predicted"/>
<dbReference type="Gene3D" id="2.40.30.10">
    <property type="entry name" value="Translation factors"/>
    <property type="match status" value="1"/>
</dbReference>
<dbReference type="CDD" id="cd06185">
    <property type="entry name" value="PDR_like"/>
    <property type="match status" value="1"/>
</dbReference>
<keyword evidence="4" id="KW-0479">Metal-binding</keyword>
<dbReference type="SUPFAM" id="SSF63380">
    <property type="entry name" value="Riboflavin synthase domain-like"/>
    <property type="match status" value="1"/>
</dbReference>
<dbReference type="InterPro" id="IPR039261">
    <property type="entry name" value="FNR_nucleotide-bd"/>
</dbReference>
<evidence type="ECO:0000256" key="4">
    <source>
        <dbReference type="ARBA" id="ARBA00022723"/>
    </source>
</evidence>
<comment type="cofactor">
    <cofactor evidence="1">
        <name>FAD</name>
        <dbReference type="ChEBI" id="CHEBI:57692"/>
    </cofactor>
</comment>
<dbReference type="GO" id="GO:0016491">
    <property type="term" value="F:oxidoreductase activity"/>
    <property type="evidence" value="ECO:0007669"/>
    <property type="project" value="UniProtKB-KW"/>
</dbReference>
<dbReference type="PROSITE" id="PS51384">
    <property type="entry name" value="FAD_FR"/>
    <property type="match status" value="1"/>
</dbReference>
<dbReference type="InterPro" id="IPR001433">
    <property type="entry name" value="OxRdtase_FAD/NAD-bd"/>
</dbReference>
<keyword evidence="6" id="KW-0408">Iron</keyword>
<dbReference type="SUPFAM" id="SSF54292">
    <property type="entry name" value="2Fe-2S ferredoxin-like"/>
    <property type="match status" value="1"/>
</dbReference>
<evidence type="ECO:0000256" key="2">
    <source>
        <dbReference type="ARBA" id="ARBA00022630"/>
    </source>
</evidence>
<dbReference type="Gene3D" id="3.40.50.80">
    <property type="entry name" value="Nucleotide-binding domain of ferredoxin-NADP reductase (FNR) module"/>
    <property type="match status" value="1"/>
</dbReference>
<evidence type="ECO:0000313" key="10">
    <source>
        <dbReference type="EMBL" id="MEU1957237.1"/>
    </source>
</evidence>
<evidence type="ECO:0000256" key="3">
    <source>
        <dbReference type="ARBA" id="ARBA00022714"/>
    </source>
</evidence>
<dbReference type="PANTHER" id="PTHR47354">
    <property type="entry name" value="NADH OXIDOREDUCTASE HCR"/>
    <property type="match status" value="1"/>
</dbReference>
<feature type="domain" description="2Fe-2S ferredoxin-type" evidence="8">
    <location>
        <begin position="232"/>
        <end position="317"/>
    </location>
</feature>
<dbReference type="Proteomes" id="UP001550628">
    <property type="component" value="Unassembled WGS sequence"/>
</dbReference>
<dbReference type="InterPro" id="IPR017938">
    <property type="entry name" value="Riboflavin_synthase-like_b-brl"/>
</dbReference>
<dbReference type="InterPro" id="IPR012675">
    <property type="entry name" value="Beta-grasp_dom_sf"/>
</dbReference>
<keyword evidence="3" id="KW-0001">2Fe-2S</keyword>
<evidence type="ECO:0000259" key="8">
    <source>
        <dbReference type="PROSITE" id="PS51085"/>
    </source>
</evidence>
<dbReference type="InterPro" id="IPR006058">
    <property type="entry name" value="2Fe2S_fd_BS"/>
</dbReference>
<comment type="caution">
    <text evidence="10">The sequence shown here is derived from an EMBL/GenBank/DDBJ whole genome shotgun (WGS) entry which is preliminary data.</text>
</comment>
<protein>
    <submittedName>
        <fullName evidence="10">PDR/VanB family oxidoreductase</fullName>
        <ecNumber evidence="10">1.-.-.-</ecNumber>
    </submittedName>
</protein>
<dbReference type="EMBL" id="JBEYBF010000059">
    <property type="protein sequence ID" value="MEU1957237.1"/>
    <property type="molecule type" value="Genomic_DNA"/>
</dbReference>
<evidence type="ECO:0000313" key="11">
    <source>
        <dbReference type="Proteomes" id="UP001550628"/>
    </source>
</evidence>
<sequence length="317" mass="34791">MDNTYELVVRERTQEASDVVSLVLEAPGRKNLPAWEPGAHIDVCVGDGTFRQYSLCGERGELSSYQIAVLLDRHGRGGSQFVHDRLEPGSVILVRGPRNQFALTEAERYNFVAGGVGITPILPMAEQLSDEGKEFSLFYGGRTLSSMAFLERVESLKGDVHVFPQDEHGLLPLDEIVRGVGEGTVMYSCGPAVLLDRLKTYPSLSGRLRIERFEASATGPSSTVDKSADSSFEVFFERSDKHIVVPPDQTVLTAGRAAGIDLPYDCTEGFCGACQVRVLSGEIDHRDEVLTPEEKARNEIMLVCCSRSQNGRIVLDH</sequence>
<keyword evidence="2" id="KW-0285">Flavoprotein</keyword>
<dbReference type="SUPFAM" id="SSF52343">
    <property type="entry name" value="Ferredoxin reductase-like, C-terminal NADP-linked domain"/>
    <property type="match status" value="1"/>
</dbReference>
<dbReference type="PROSITE" id="PS00197">
    <property type="entry name" value="2FE2S_FER_1"/>
    <property type="match status" value="1"/>
</dbReference>
<feature type="domain" description="FAD-binding FR-type" evidence="9">
    <location>
        <begin position="2"/>
        <end position="104"/>
    </location>
</feature>
<dbReference type="PROSITE" id="PS51085">
    <property type="entry name" value="2FE2S_FER_2"/>
    <property type="match status" value="1"/>
</dbReference>
<reference evidence="10 11" key="1">
    <citation type="submission" date="2024-06" db="EMBL/GenBank/DDBJ databases">
        <title>The Natural Products Discovery Center: Release of the First 8490 Sequenced Strains for Exploring Actinobacteria Biosynthetic Diversity.</title>
        <authorList>
            <person name="Kalkreuter E."/>
            <person name="Kautsar S.A."/>
            <person name="Yang D."/>
            <person name="Bader C.D."/>
            <person name="Teijaro C.N."/>
            <person name="Fluegel L."/>
            <person name="Davis C.M."/>
            <person name="Simpson J.R."/>
            <person name="Lauterbach L."/>
            <person name="Steele A.D."/>
            <person name="Gui C."/>
            <person name="Meng S."/>
            <person name="Li G."/>
            <person name="Viehrig K."/>
            <person name="Ye F."/>
            <person name="Su P."/>
            <person name="Kiefer A.F."/>
            <person name="Nichols A."/>
            <person name="Cepeda A.J."/>
            <person name="Yan W."/>
            <person name="Fan B."/>
            <person name="Jiang Y."/>
            <person name="Adhikari A."/>
            <person name="Zheng C.-J."/>
            <person name="Schuster L."/>
            <person name="Cowan T.M."/>
            <person name="Smanski M.J."/>
            <person name="Chevrette M.G."/>
            <person name="De Carvalho L.P.S."/>
            <person name="Shen B."/>
        </authorList>
    </citation>
    <scope>NUCLEOTIDE SEQUENCE [LARGE SCALE GENOMIC DNA]</scope>
    <source>
        <strain evidence="10 11">NPDC019708</strain>
    </source>
</reference>
<dbReference type="InterPro" id="IPR001041">
    <property type="entry name" value="2Fe-2S_ferredoxin-type"/>
</dbReference>
<dbReference type="EC" id="1.-.-.-" evidence="10"/>
<dbReference type="Pfam" id="PF00175">
    <property type="entry name" value="NAD_binding_1"/>
    <property type="match status" value="1"/>
</dbReference>
<dbReference type="InterPro" id="IPR036010">
    <property type="entry name" value="2Fe-2S_ferredoxin-like_sf"/>
</dbReference>
<dbReference type="PRINTS" id="PR00409">
    <property type="entry name" value="PHDIOXRDTASE"/>
</dbReference>
<dbReference type="Pfam" id="PF00111">
    <property type="entry name" value="Fer2"/>
    <property type="match status" value="1"/>
</dbReference>
<accession>A0ABV2X253</accession>
<evidence type="ECO:0000256" key="6">
    <source>
        <dbReference type="ARBA" id="ARBA00023004"/>
    </source>
</evidence>
<dbReference type="InterPro" id="IPR017927">
    <property type="entry name" value="FAD-bd_FR_type"/>
</dbReference>
<dbReference type="PANTHER" id="PTHR47354:SF1">
    <property type="entry name" value="CARNITINE MONOOXYGENASE REDUCTASE SUBUNIT"/>
    <property type="match status" value="1"/>
</dbReference>
<evidence type="ECO:0000256" key="5">
    <source>
        <dbReference type="ARBA" id="ARBA00023002"/>
    </source>
</evidence>
<dbReference type="RefSeq" id="WP_356960163.1">
    <property type="nucleotide sequence ID" value="NZ_JBEYBD010000047.1"/>
</dbReference>
<organism evidence="10 11">
    <name type="scientific">Nocardia rhamnosiphila</name>
    <dbReference type="NCBI Taxonomy" id="426716"/>
    <lineage>
        <taxon>Bacteria</taxon>
        <taxon>Bacillati</taxon>
        <taxon>Actinomycetota</taxon>
        <taxon>Actinomycetes</taxon>
        <taxon>Mycobacteriales</taxon>
        <taxon>Nocardiaceae</taxon>
        <taxon>Nocardia</taxon>
    </lineage>
</organism>
<evidence type="ECO:0000259" key="9">
    <source>
        <dbReference type="PROSITE" id="PS51384"/>
    </source>
</evidence>
<keyword evidence="7" id="KW-0411">Iron-sulfur</keyword>
<dbReference type="CDD" id="cd00207">
    <property type="entry name" value="fer2"/>
    <property type="match status" value="1"/>
</dbReference>
<keyword evidence="5 10" id="KW-0560">Oxidoreductase</keyword>
<gene>
    <name evidence="10" type="ORF">ABZ510_35960</name>
</gene>
<keyword evidence="11" id="KW-1185">Reference proteome</keyword>